<sequence>MLVTLMTDASLCHKTGAAGFGYWCASDRGKRAGGNIIKGVVKDSYEAEFKGVANSLQASINAGLISKGDEVLIQVDNEGVLFCLSGKCKVRPDIAVVLNHILDTAKMYELKLRCRHVKGHTKLTDNRYLANHHCDSRAKYAMRQARKVLKKSIAEKVMSNEAD</sequence>
<dbReference type="SUPFAM" id="SSF53098">
    <property type="entry name" value="Ribonuclease H-like"/>
    <property type="match status" value="1"/>
</dbReference>
<evidence type="ECO:0008006" key="3">
    <source>
        <dbReference type="Google" id="ProtNLM"/>
    </source>
</evidence>
<dbReference type="RefSeq" id="WP_000961681.1">
    <property type="nucleotide sequence ID" value="NZ_CACSGJ010000056.1"/>
</dbReference>
<evidence type="ECO:0000313" key="2">
    <source>
        <dbReference type="Proteomes" id="UP000051449"/>
    </source>
</evidence>
<accession>A0AAN6AJ24</accession>
<dbReference type="GO" id="GO:0003676">
    <property type="term" value="F:nucleic acid binding"/>
    <property type="evidence" value="ECO:0007669"/>
    <property type="project" value="InterPro"/>
</dbReference>
<protein>
    <recommendedName>
        <fullName evidence="3">RNase H type-1 domain-containing protein</fullName>
    </recommendedName>
</protein>
<evidence type="ECO:0000313" key="1">
    <source>
        <dbReference type="EMBL" id="KQE03643.1"/>
    </source>
</evidence>
<name>A0AAN6AJ24_ACIBA</name>
<reference evidence="1 2" key="1">
    <citation type="submission" date="2015-10" db="EMBL/GenBank/DDBJ databases">
        <title>The utility of whole genome sequencing in characterizing Acinetobacter epidemiology and analyzing hospital outbreaks.</title>
        <authorList>
            <person name="Ozer E.A."/>
            <person name="Fitzpatrick M.A."/>
            <person name="Hauser A.R."/>
        </authorList>
    </citation>
    <scope>NUCLEOTIDE SEQUENCE [LARGE SCALE GENOMIC DNA]</scope>
    <source>
        <strain evidence="1 2">ABBL072</strain>
    </source>
</reference>
<dbReference type="EMBL" id="LLGC01000179">
    <property type="protein sequence ID" value="KQE03643.1"/>
    <property type="molecule type" value="Genomic_DNA"/>
</dbReference>
<proteinExistence type="predicted"/>
<dbReference type="Gene3D" id="3.30.420.10">
    <property type="entry name" value="Ribonuclease H-like superfamily/Ribonuclease H"/>
    <property type="match status" value="1"/>
</dbReference>
<dbReference type="InterPro" id="IPR012337">
    <property type="entry name" value="RNaseH-like_sf"/>
</dbReference>
<gene>
    <name evidence="1" type="ORF">APD33_13590</name>
</gene>
<organism evidence="1 2">
    <name type="scientific">Acinetobacter baumannii</name>
    <dbReference type="NCBI Taxonomy" id="470"/>
    <lineage>
        <taxon>Bacteria</taxon>
        <taxon>Pseudomonadati</taxon>
        <taxon>Pseudomonadota</taxon>
        <taxon>Gammaproteobacteria</taxon>
        <taxon>Moraxellales</taxon>
        <taxon>Moraxellaceae</taxon>
        <taxon>Acinetobacter</taxon>
        <taxon>Acinetobacter calcoaceticus/baumannii complex</taxon>
    </lineage>
</organism>
<dbReference type="InterPro" id="IPR036397">
    <property type="entry name" value="RNaseH_sf"/>
</dbReference>
<dbReference type="Proteomes" id="UP000051449">
    <property type="component" value="Unassembled WGS sequence"/>
</dbReference>
<comment type="caution">
    <text evidence="1">The sequence shown here is derived from an EMBL/GenBank/DDBJ whole genome shotgun (WGS) entry which is preliminary data.</text>
</comment>
<dbReference type="AlphaFoldDB" id="A0AAN6AJ24"/>